<dbReference type="Pfam" id="PF09376">
    <property type="entry name" value="NurA"/>
    <property type="match status" value="1"/>
</dbReference>
<gene>
    <name evidence="2" type="ORF">J2S05_004000</name>
</gene>
<dbReference type="RefSeq" id="WP_306985816.1">
    <property type="nucleotide sequence ID" value="NZ_JAUSUA010000009.1"/>
</dbReference>
<keyword evidence="3" id="KW-1185">Reference proteome</keyword>
<name>A0ABT9YNU1_9BACI</name>
<evidence type="ECO:0000259" key="1">
    <source>
        <dbReference type="SMART" id="SM00933"/>
    </source>
</evidence>
<comment type="caution">
    <text evidence="2">The sequence shown here is derived from an EMBL/GenBank/DDBJ whole genome shotgun (WGS) entry which is preliminary data.</text>
</comment>
<feature type="domain" description="NurA" evidence="1">
    <location>
        <begin position="61"/>
        <end position="287"/>
    </location>
</feature>
<dbReference type="Proteomes" id="UP001225034">
    <property type="component" value="Unassembled WGS sequence"/>
</dbReference>
<dbReference type="EMBL" id="JAUSUA010000009">
    <property type="protein sequence ID" value="MDQ0209160.1"/>
    <property type="molecule type" value="Genomic_DNA"/>
</dbReference>
<dbReference type="InterPro" id="IPR018977">
    <property type="entry name" value="NurA_domain"/>
</dbReference>
<evidence type="ECO:0000313" key="2">
    <source>
        <dbReference type="EMBL" id="MDQ0209160.1"/>
    </source>
</evidence>
<dbReference type="SMART" id="SM00933">
    <property type="entry name" value="NurA"/>
    <property type="match status" value="1"/>
</dbReference>
<protein>
    <recommendedName>
        <fullName evidence="1">NurA domain-containing protein</fullName>
    </recommendedName>
</protein>
<sequence length="318" mass="37125">MDIEHDLVEKLKNVGEKLRNSYNQSHTGNDTIRQKLHKSQSVFRQMQHLEKTKLKEILRNKEIAGVDGSVNQTKGEPPHVIYFFQSLAKTTTGHEVRKSDIYVPLLDDTNDEEAVQPLKWRSHLLAKLELQAAVQLIEEKELSFLLMDGALYHYRIDAEEDWEKLRQLALDKDVMLVGVSEEITTENLVKLDAFSDYANKPYCYDRDMLFGVLEKGESIYIEEIQHKAGLQSVWTRFGLAPQITGFDMLEEQAHRREEISDLLFTLTPKEGRGIPLWLDYVDRDIRITDKLVDGLLEQYLDADTRHRYFTRKRSDRPY</sequence>
<organism evidence="2 3">
    <name type="scientific">Alkalicoccobacillus murimartini</name>
    <dbReference type="NCBI Taxonomy" id="171685"/>
    <lineage>
        <taxon>Bacteria</taxon>
        <taxon>Bacillati</taxon>
        <taxon>Bacillota</taxon>
        <taxon>Bacilli</taxon>
        <taxon>Bacillales</taxon>
        <taxon>Bacillaceae</taxon>
        <taxon>Alkalicoccobacillus</taxon>
    </lineage>
</organism>
<reference evidence="2 3" key="1">
    <citation type="submission" date="2023-07" db="EMBL/GenBank/DDBJ databases">
        <title>Genomic Encyclopedia of Type Strains, Phase IV (KMG-IV): sequencing the most valuable type-strain genomes for metagenomic binning, comparative biology and taxonomic classification.</title>
        <authorList>
            <person name="Goeker M."/>
        </authorList>
    </citation>
    <scope>NUCLEOTIDE SEQUENCE [LARGE SCALE GENOMIC DNA]</scope>
    <source>
        <strain evidence="2 3">DSM 19154</strain>
    </source>
</reference>
<evidence type="ECO:0000313" key="3">
    <source>
        <dbReference type="Proteomes" id="UP001225034"/>
    </source>
</evidence>
<accession>A0ABT9YNU1</accession>
<proteinExistence type="predicted"/>